<dbReference type="Proteomes" id="UP000284395">
    <property type="component" value="Unassembled WGS sequence"/>
</dbReference>
<comment type="caution">
    <text evidence="1">The sequence shown here is derived from an EMBL/GenBank/DDBJ whole genome shotgun (WGS) entry which is preliminary data.</text>
</comment>
<gene>
    <name evidence="1" type="ORF">D6851_02060</name>
</gene>
<evidence type="ECO:0000313" key="2">
    <source>
        <dbReference type="Proteomes" id="UP000284395"/>
    </source>
</evidence>
<keyword evidence="2" id="KW-1185">Reference proteome</keyword>
<dbReference type="Gene3D" id="3.30.460.40">
    <property type="match status" value="1"/>
</dbReference>
<accession>A0A420ERG6</accession>
<evidence type="ECO:0000313" key="1">
    <source>
        <dbReference type="EMBL" id="RKF23284.1"/>
    </source>
</evidence>
<dbReference type="AlphaFoldDB" id="A0A420ERG6"/>
<name>A0A420ERG6_9SPHN</name>
<dbReference type="SUPFAM" id="SSF81301">
    <property type="entry name" value="Nucleotidyltransferase"/>
    <property type="match status" value="1"/>
</dbReference>
<sequence>MRKAQERWWIIGSAAAALHGASSIHASDIDILLSPSDARKILPGLGIRPASGKANSRFWSEIFARWGGASLDLEFMAGLHLSDGGQWRPVKLQTHRLFCLEGTDIIVPELDELKMLFAIFARPKDFERLRLLNALN</sequence>
<protein>
    <recommendedName>
        <fullName evidence="3">Nucleotidyltransferase domain-containing protein</fullName>
    </recommendedName>
</protein>
<dbReference type="EMBL" id="RAPF01000001">
    <property type="protein sequence ID" value="RKF23284.1"/>
    <property type="molecule type" value="Genomic_DNA"/>
</dbReference>
<dbReference type="InterPro" id="IPR043519">
    <property type="entry name" value="NT_sf"/>
</dbReference>
<organism evidence="1 2">
    <name type="scientific">Altericroceibacterium spongiae</name>
    <dbReference type="NCBI Taxonomy" id="2320269"/>
    <lineage>
        <taxon>Bacteria</taxon>
        <taxon>Pseudomonadati</taxon>
        <taxon>Pseudomonadota</taxon>
        <taxon>Alphaproteobacteria</taxon>
        <taxon>Sphingomonadales</taxon>
        <taxon>Erythrobacteraceae</taxon>
        <taxon>Altericroceibacterium</taxon>
    </lineage>
</organism>
<proteinExistence type="predicted"/>
<evidence type="ECO:0008006" key="3">
    <source>
        <dbReference type="Google" id="ProtNLM"/>
    </source>
</evidence>
<reference evidence="1 2" key="1">
    <citation type="submission" date="2018-09" db="EMBL/GenBank/DDBJ databases">
        <title>Altererythrobacter spongiae sp. nov., isolated from a marine sponge.</title>
        <authorList>
            <person name="Zhuang L."/>
            <person name="Luo L."/>
        </authorList>
    </citation>
    <scope>NUCLEOTIDE SEQUENCE [LARGE SCALE GENOMIC DNA]</scope>
    <source>
        <strain evidence="1 2">HN-Y73</strain>
    </source>
</reference>